<dbReference type="InterPro" id="IPR000326">
    <property type="entry name" value="PAP2/HPO"/>
</dbReference>
<dbReference type="AlphaFoldDB" id="A0A2S7ILB7"/>
<organism evidence="2 3">
    <name type="scientific">Siphonobacter curvatus</name>
    <dbReference type="NCBI Taxonomy" id="2094562"/>
    <lineage>
        <taxon>Bacteria</taxon>
        <taxon>Pseudomonadati</taxon>
        <taxon>Bacteroidota</taxon>
        <taxon>Cytophagia</taxon>
        <taxon>Cytophagales</taxon>
        <taxon>Cytophagaceae</taxon>
        <taxon>Siphonobacter</taxon>
    </lineage>
</organism>
<evidence type="ECO:0000259" key="1">
    <source>
        <dbReference type="SMART" id="SM00014"/>
    </source>
</evidence>
<dbReference type="Proteomes" id="UP000239590">
    <property type="component" value="Unassembled WGS sequence"/>
</dbReference>
<dbReference type="SMART" id="SM00014">
    <property type="entry name" value="acidPPc"/>
    <property type="match status" value="1"/>
</dbReference>
<comment type="caution">
    <text evidence="2">The sequence shown here is derived from an EMBL/GenBank/DDBJ whole genome shotgun (WGS) entry which is preliminary data.</text>
</comment>
<dbReference type="PANTHER" id="PTHR14969">
    <property type="entry name" value="SPHINGOSINE-1-PHOSPHATE PHOSPHOHYDROLASE"/>
    <property type="match status" value="1"/>
</dbReference>
<dbReference type="Pfam" id="PF01569">
    <property type="entry name" value="PAP2"/>
    <property type="match status" value="1"/>
</dbReference>
<dbReference type="EMBL" id="PTRA01000001">
    <property type="protein sequence ID" value="PQA58543.1"/>
    <property type="molecule type" value="Genomic_DNA"/>
</dbReference>
<sequence>MLSCRALALNGYEPPWKPSFSNFTLLLMKLPPYLILLFWLFTSAGAYAQISGDSLQTDSLTQAVVLPLSEDSARRYEPVKPNWTYVKSYWYDTKAVVTSPFRWKGQDWAKAGTIIGVAALSYAFADGRIQKFSQEHKSHFTNTASEIVDPLGNGRYLWITSGLVFLHGQIFHNDKTTRVGLLILESQLINGVLGQVVKLAAGRKRPWDGARPHEWAGPQYPPFHSFPSGHAQTSFALATVIAEEFKDIKAVPIISYSLATLTCLSRLNANAHWFSDLLVGAAMGHFISKTIVRRHPEHPLKKRSKVALDFNGQGATLRF</sequence>
<keyword evidence="3" id="KW-1185">Reference proteome</keyword>
<proteinExistence type="predicted"/>
<name>A0A2S7ILB7_9BACT</name>
<evidence type="ECO:0000313" key="3">
    <source>
        <dbReference type="Proteomes" id="UP000239590"/>
    </source>
</evidence>
<reference evidence="3" key="1">
    <citation type="submission" date="2018-02" db="EMBL/GenBank/DDBJ databases">
        <title>Genome sequencing of Solimonas sp. HR-BB.</title>
        <authorList>
            <person name="Lee Y."/>
            <person name="Jeon C.O."/>
        </authorList>
    </citation>
    <scope>NUCLEOTIDE SEQUENCE [LARGE SCALE GENOMIC DNA]</scope>
    <source>
        <strain evidence="3">HR-U</strain>
    </source>
</reference>
<dbReference type="PANTHER" id="PTHR14969:SF13">
    <property type="entry name" value="AT30094P"/>
    <property type="match status" value="1"/>
</dbReference>
<dbReference type="SUPFAM" id="SSF48317">
    <property type="entry name" value="Acid phosphatase/Vanadium-dependent haloperoxidase"/>
    <property type="match status" value="1"/>
</dbReference>
<gene>
    <name evidence="2" type="ORF">C5O19_02405</name>
</gene>
<protein>
    <recommendedName>
        <fullName evidence="1">Phosphatidic acid phosphatase type 2/haloperoxidase domain-containing protein</fullName>
    </recommendedName>
</protein>
<dbReference type="InterPro" id="IPR036938">
    <property type="entry name" value="PAP2/HPO_sf"/>
</dbReference>
<dbReference type="OrthoDB" id="9773582at2"/>
<dbReference type="Gene3D" id="1.20.144.10">
    <property type="entry name" value="Phosphatidic acid phosphatase type 2/haloperoxidase"/>
    <property type="match status" value="1"/>
</dbReference>
<feature type="domain" description="Phosphatidic acid phosphatase type 2/haloperoxidase" evidence="1">
    <location>
        <begin position="186"/>
        <end position="292"/>
    </location>
</feature>
<evidence type="ECO:0000313" key="2">
    <source>
        <dbReference type="EMBL" id="PQA58543.1"/>
    </source>
</evidence>
<accession>A0A2S7ILB7</accession>